<evidence type="ECO:0000256" key="1">
    <source>
        <dbReference type="SAM" id="MobiDB-lite"/>
    </source>
</evidence>
<feature type="compositionally biased region" description="Polar residues" evidence="1">
    <location>
        <begin position="20"/>
        <end position="33"/>
    </location>
</feature>
<reference evidence="2 3" key="1">
    <citation type="submission" date="2024-03" db="EMBL/GenBank/DDBJ databases">
        <authorList>
            <consortium name="ELIXIR-Norway"/>
            <consortium name="Elixir Norway"/>
        </authorList>
    </citation>
    <scope>NUCLEOTIDE SEQUENCE [LARGE SCALE GENOMIC DNA]</scope>
</reference>
<feature type="compositionally biased region" description="Basic and acidic residues" evidence="1">
    <location>
        <begin position="48"/>
        <end position="66"/>
    </location>
</feature>
<sequence>MDGRFALQEQQDASGVLFRNSLNNQKRGSQQTPSPAPKNANPGSKMKAGGDKRQLLNNHDERSPWK</sequence>
<accession>A0ABP1B8R3</accession>
<dbReference type="Proteomes" id="UP001497522">
    <property type="component" value="Chromosome 2"/>
</dbReference>
<protein>
    <submittedName>
        <fullName evidence="2">Uncharacterized protein</fullName>
    </submittedName>
</protein>
<dbReference type="EMBL" id="OZ023703">
    <property type="protein sequence ID" value="CAK9871549.1"/>
    <property type="molecule type" value="Genomic_DNA"/>
</dbReference>
<name>A0ABP1B8R3_9BRYO</name>
<keyword evidence="3" id="KW-1185">Reference proteome</keyword>
<feature type="region of interest" description="Disordered" evidence="1">
    <location>
        <begin position="1"/>
        <end position="66"/>
    </location>
</feature>
<organism evidence="2 3">
    <name type="scientific">Sphagnum jensenii</name>
    <dbReference type="NCBI Taxonomy" id="128206"/>
    <lineage>
        <taxon>Eukaryota</taxon>
        <taxon>Viridiplantae</taxon>
        <taxon>Streptophyta</taxon>
        <taxon>Embryophyta</taxon>
        <taxon>Bryophyta</taxon>
        <taxon>Sphagnophytina</taxon>
        <taxon>Sphagnopsida</taxon>
        <taxon>Sphagnales</taxon>
        <taxon>Sphagnaceae</taxon>
        <taxon>Sphagnum</taxon>
    </lineage>
</organism>
<gene>
    <name evidence="2" type="ORF">CSSPJE1EN2_LOCUS14217</name>
</gene>
<proteinExistence type="predicted"/>
<evidence type="ECO:0000313" key="3">
    <source>
        <dbReference type="Proteomes" id="UP001497522"/>
    </source>
</evidence>
<evidence type="ECO:0000313" key="2">
    <source>
        <dbReference type="EMBL" id="CAK9871549.1"/>
    </source>
</evidence>